<organism evidence="1 2">
    <name type="scientific">Tritrichomonas musculus</name>
    <dbReference type="NCBI Taxonomy" id="1915356"/>
    <lineage>
        <taxon>Eukaryota</taxon>
        <taxon>Metamonada</taxon>
        <taxon>Parabasalia</taxon>
        <taxon>Tritrichomonadida</taxon>
        <taxon>Tritrichomonadidae</taxon>
        <taxon>Tritrichomonas</taxon>
    </lineage>
</organism>
<dbReference type="EMBL" id="JAPFFF010000030">
    <property type="protein sequence ID" value="KAK8845828.1"/>
    <property type="molecule type" value="Genomic_DNA"/>
</dbReference>
<name>A0ABR2HEL8_9EUKA</name>
<evidence type="ECO:0000313" key="1">
    <source>
        <dbReference type="EMBL" id="KAK8845828.1"/>
    </source>
</evidence>
<protein>
    <submittedName>
        <fullName evidence="1">Uncharacterized protein</fullName>
    </submittedName>
</protein>
<evidence type="ECO:0000313" key="2">
    <source>
        <dbReference type="Proteomes" id="UP001470230"/>
    </source>
</evidence>
<gene>
    <name evidence="1" type="ORF">M9Y10_020751</name>
</gene>
<dbReference type="Proteomes" id="UP001470230">
    <property type="component" value="Unassembled WGS sequence"/>
</dbReference>
<accession>A0ABR2HEL8</accession>
<comment type="caution">
    <text evidence="1">The sequence shown here is derived from an EMBL/GenBank/DDBJ whole genome shotgun (WGS) entry which is preliminary data.</text>
</comment>
<reference evidence="1 2" key="1">
    <citation type="submission" date="2024-04" db="EMBL/GenBank/DDBJ databases">
        <title>Tritrichomonas musculus Genome.</title>
        <authorList>
            <person name="Alves-Ferreira E."/>
            <person name="Grigg M."/>
            <person name="Lorenzi H."/>
            <person name="Galac M."/>
        </authorList>
    </citation>
    <scope>NUCLEOTIDE SEQUENCE [LARGE SCALE GENOMIC DNA]</scope>
    <source>
        <strain evidence="1 2">EAF2021</strain>
    </source>
</reference>
<keyword evidence="2" id="KW-1185">Reference proteome</keyword>
<proteinExistence type="predicted"/>
<sequence length="193" mass="22973">MLLLLLVCSIQSKKSKEKYKYCMELLEEKIPIRRTNKETKVIMKRYSDYFNNHPPRYDEKEKICLVNRKMLEKVALSILKKINLNKKITDKQMVRCMSRSVPLFAYTILTMADGEFSTEAEKIKNDYLRTRNNNNLVGPLYTLPKVNRKDKELSDFFIFLDDFEDLSKERKEEDIFLSGFSSDVYDDQFVDFL</sequence>